<organism evidence="1 2">
    <name type="scientific">Maioricimonas rarisocia</name>
    <dbReference type="NCBI Taxonomy" id="2528026"/>
    <lineage>
        <taxon>Bacteria</taxon>
        <taxon>Pseudomonadati</taxon>
        <taxon>Planctomycetota</taxon>
        <taxon>Planctomycetia</taxon>
        <taxon>Planctomycetales</taxon>
        <taxon>Planctomycetaceae</taxon>
        <taxon>Maioricimonas</taxon>
    </lineage>
</organism>
<gene>
    <name evidence="1" type="ORF">Mal4_19580</name>
</gene>
<protein>
    <submittedName>
        <fullName evidence="1">Uncharacterized protein</fullName>
    </submittedName>
</protein>
<dbReference type="EMBL" id="CP036275">
    <property type="protein sequence ID" value="QDU37643.1"/>
    <property type="molecule type" value="Genomic_DNA"/>
</dbReference>
<keyword evidence="2" id="KW-1185">Reference proteome</keyword>
<accession>A0A517Z5B1</accession>
<dbReference type="AlphaFoldDB" id="A0A517Z5B1"/>
<reference evidence="1 2" key="1">
    <citation type="submission" date="2019-02" db="EMBL/GenBank/DDBJ databases">
        <title>Deep-cultivation of Planctomycetes and their phenomic and genomic characterization uncovers novel biology.</title>
        <authorList>
            <person name="Wiegand S."/>
            <person name="Jogler M."/>
            <person name="Boedeker C."/>
            <person name="Pinto D."/>
            <person name="Vollmers J."/>
            <person name="Rivas-Marin E."/>
            <person name="Kohn T."/>
            <person name="Peeters S.H."/>
            <person name="Heuer A."/>
            <person name="Rast P."/>
            <person name="Oberbeckmann S."/>
            <person name="Bunk B."/>
            <person name="Jeske O."/>
            <person name="Meyerdierks A."/>
            <person name="Storesund J.E."/>
            <person name="Kallscheuer N."/>
            <person name="Luecker S."/>
            <person name="Lage O.M."/>
            <person name="Pohl T."/>
            <person name="Merkel B.J."/>
            <person name="Hornburger P."/>
            <person name="Mueller R.-W."/>
            <person name="Bruemmer F."/>
            <person name="Labrenz M."/>
            <person name="Spormann A.M."/>
            <person name="Op den Camp H."/>
            <person name="Overmann J."/>
            <person name="Amann R."/>
            <person name="Jetten M.S.M."/>
            <person name="Mascher T."/>
            <person name="Medema M.H."/>
            <person name="Devos D.P."/>
            <person name="Kaster A.-K."/>
            <person name="Ovreas L."/>
            <person name="Rohde M."/>
            <person name="Galperin M.Y."/>
            <person name="Jogler C."/>
        </authorList>
    </citation>
    <scope>NUCLEOTIDE SEQUENCE [LARGE SCALE GENOMIC DNA]</scope>
    <source>
        <strain evidence="1 2">Mal4</strain>
    </source>
</reference>
<evidence type="ECO:0000313" key="2">
    <source>
        <dbReference type="Proteomes" id="UP000320496"/>
    </source>
</evidence>
<dbReference type="KEGG" id="mri:Mal4_19580"/>
<dbReference type="Proteomes" id="UP000320496">
    <property type="component" value="Chromosome"/>
</dbReference>
<evidence type="ECO:0000313" key="1">
    <source>
        <dbReference type="EMBL" id="QDU37643.1"/>
    </source>
</evidence>
<name>A0A517Z5B1_9PLAN</name>
<sequence length="355" mass="39658">MTESVVITLPQLVLWYDSTRIQTWPSILAKAEATDVFRSTRAFSQELCTDRMTKSGHSAADNVTKNLPGLECKGGRLVLRGVGLLERTKGGYRLSEAGVELAEAYRDDPTGREWTRLLARLLLTREPRTRTFIRLMSSDNARLYFTAGEWWGGSLSHAVITCADGSQIAPFAASDDSLPNLRPAIIQNAWWALGAWRESPLINGAESCRFVGRLKDDFSMHAISVPLRGACEVFLLLGVLRSRMDECWLDHDVARREFGADLAEDFGWKTLGADRSLADILTELIPLLQMDTGFIVASELRCKLRQHGVDNPDREMSRLESAGRIVIESTDYGQSRHGTGLYDDPAKQLIRIRLC</sequence>
<proteinExistence type="predicted"/>